<dbReference type="Gene3D" id="3.90.1150.10">
    <property type="entry name" value="Aspartate Aminotransferase, domain 1"/>
    <property type="match status" value="1"/>
</dbReference>
<keyword evidence="8" id="KW-0963">Cytoplasm</keyword>
<keyword evidence="10" id="KW-1185">Reference proteome</keyword>
<dbReference type="EMBL" id="JAFBCP010000001">
    <property type="protein sequence ID" value="MBM7816785.1"/>
    <property type="molecule type" value="Genomic_DNA"/>
</dbReference>
<comment type="subunit">
    <text evidence="8">Homodimer.</text>
</comment>
<gene>
    <name evidence="8" type="primary">hemL</name>
    <name evidence="9" type="ORF">JOE56_001479</name>
</gene>
<keyword evidence="5 8" id="KW-0663">Pyridoxal phosphate</keyword>
<dbReference type="Proteomes" id="UP000809290">
    <property type="component" value="Unassembled WGS sequence"/>
</dbReference>
<dbReference type="PANTHER" id="PTHR43713">
    <property type="entry name" value="GLUTAMATE-1-SEMIALDEHYDE 2,1-AMINOMUTASE"/>
    <property type="match status" value="1"/>
</dbReference>
<evidence type="ECO:0000256" key="7">
    <source>
        <dbReference type="ARBA" id="ARBA00023244"/>
    </source>
</evidence>
<feature type="modified residue" description="N6-(pyridoxal phosphate)lysine" evidence="8">
    <location>
        <position position="277"/>
    </location>
</feature>
<comment type="caution">
    <text evidence="9">The sequence shown here is derived from an EMBL/GenBank/DDBJ whole genome shotgun (WGS) entry which is preliminary data.</text>
</comment>
<evidence type="ECO:0000256" key="3">
    <source>
        <dbReference type="ARBA" id="ARBA00004819"/>
    </source>
</evidence>
<dbReference type="Pfam" id="PF00202">
    <property type="entry name" value="Aminotran_3"/>
    <property type="match status" value="1"/>
</dbReference>
<evidence type="ECO:0000256" key="6">
    <source>
        <dbReference type="ARBA" id="ARBA00023235"/>
    </source>
</evidence>
<evidence type="ECO:0000313" key="9">
    <source>
        <dbReference type="EMBL" id="MBM7816785.1"/>
    </source>
</evidence>
<keyword evidence="7 8" id="KW-0627">Porphyrin biosynthesis</keyword>
<dbReference type="PANTHER" id="PTHR43713:SF3">
    <property type="entry name" value="GLUTAMATE-1-SEMIALDEHYDE 2,1-AMINOMUTASE 1, CHLOROPLASTIC-RELATED"/>
    <property type="match status" value="1"/>
</dbReference>
<evidence type="ECO:0000256" key="4">
    <source>
        <dbReference type="ARBA" id="ARBA00008981"/>
    </source>
</evidence>
<dbReference type="InterPro" id="IPR005814">
    <property type="entry name" value="Aminotrans_3"/>
</dbReference>
<dbReference type="GO" id="GO:0042286">
    <property type="term" value="F:glutamate-1-semialdehyde 2,1-aminomutase activity"/>
    <property type="evidence" value="ECO:0007669"/>
    <property type="project" value="UniProtKB-EC"/>
</dbReference>
<dbReference type="CDD" id="cd00610">
    <property type="entry name" value="OAT_like"/>
    <property type="match status" value="1"/>
</dbReference>
<dbReference type="InterPro" id="IPR015424">
    <property type="entry name" value="PyrdxlP-dep_Trfase"/>
</dbReference>
<evidence type="ECO:0000256" key="5">
    <source>
        <dbReference type="ARBA" id="ARBA00022898"/>
    </source>
</evidence>
<name>A0ABS2SKJ8_9MICO</name>
<proteinExistence type="inferred from homology"/>
<protein>
    <recommendedName>
        <fullName evidence="8">Glutamate-1-semialdehyde 2,1-aminomutase</fullName>
        <shortName evidence="8">GSA</shortName>
        <ecNumber evidence="8">5.4.3.8</ecNumber>
    </recommendedName>
    <alternativeName>
        <fullName evidence="8">Glutamate-1-semialdehyde aminotransferase</fullName>
        <shortName evidence="8">GSA-AT</shortName>
    </alternativeName>
</protein>
<evidence type="ECO:0000313" key="10">
    <source>
        <dbReference type="Proteomes" id="UP000809290"/>
    </source>
</evidence>
<dbReference type="NCBIfam" id="TIGR00713">
    <property type="entry name" value="hemL"/>
    <property type="match status" value="1"/>
</dbReference>
<dbReference type="HAMAP" id="MF_00375">
    <property type="entry name" value="HemL_aminotrans_3"/>
    <property type="match status" value="1"/>
</dbReference>
<dbReference type="NCBIfam" id="NF000818">
    <property type="entry name" value="PRK00062.1"/>
    <property type="match status" value="1"/>
</dbReference>
<evidence type="ECO:0000256" key="8">
    <source>
        <dbReference type="HAMAP-Rule" id="MF_00375"/>
    </source>
</evidence>
<accession>A0ABS2SKJ8</accession>
<comment type="catalytic activity">
    <reaction evidence="1 8">
        <text>(S)-4-amino-5-oxopentanoate = 5-aminolevulinate</text>
        <dbReference type="Rhea" id="RHEA:14265"/>
        <dbReference type="ChEBI" id="CHEBI:57501"/>
        <dbReference type="ChEBI" id="CHEBI:356416"/>
        <dbReference type="EC" id="5.4.3.8"/>
    </reaction>
</comment>
<comment type="cofactor">
    <cofactor evidence="2 8">
        <name>pyridoxal 5'-phosphate</name>
        <dbReference type="ChEBI" id="CHEBI:597326"/>
    </cofactor>
</comment>
<dbReference type="Gene3D" id="3.40.640.10">
    <property type="entry name" value="Type I PLP-dependent aspartate aminotransferase-like (Major domain)"/>
    <property type="match status" value="1"/>
</dbReference>
<comment type="subcellular location">
    <subcellularLocation>
        <location evidence="8">Cytoplasm</location>
    </subcellularLocation>
</comment>
<comment type="pathway">
    <text evidence="3">Porphyrin-containing compound metabolism; protoporphyrin-IX biosynthesis; 5-aminolevulinate from L-glutamyl-tRNA(Glu): step 2/2.</text>
</comment>
<sequence>MSHVTSESERLFARAQSVIPGGVNSPVRAFKAVGGTPRFIRSAKGALLYDADGNEYVDLIGSWGPMILGHSHPQVLDAVHAAADQGFSFGTPSENEVALAEEIVARVDPVEQVRLVSSGTEATMSAIRLARGFTGRSRVVKFAGCYHGHVDALLVAAGSGVATFGLPDTPGVVAGEASETLVVPYNDAQALTEVFEKYGDSIACVITEACPGNMGIVPPRDGFTQLIRKLTREHGALMISDEVMTGFRVSEAGWYGYESGLGEGYPDGPADLFTFGKVMGGGFPTAAFGGRADVMAHLAPAGPVYQAGTLSGNPVATAAGLTTLKLTKELDVYSHIESVADQLRAAVTQELTRAGVPHTVQSANSMFSVFFTDRPVINYADAQSQNSDAYAAFFHAMLDQGVHLPPSAYEVWFLSLAHTPEVVDRIVSALPAAARAAAQAKG</sequence>
<organism evidence="9 10">
    <name type="scientific">Brevibacterium paucivorans</name>
    <dbReference type="NCBI Taxonomy" id="170994"/>
    <lineage>
        <taxon>Bacteria</taxon>
        <taxon>Bacillati</taxon>
        <taxon>Actinomycetota</taxon>
        <taxon>Actinomycetes</taxon>
        <taxon>Micrococcales</taxon>
        <taxon>Brevibacteriaceae</taxon>
        <taxon>Brevibacterium</taxon>
    </lineage>
</organism>
<dbReference type="SUPFAM" id="SSF53383">
    <property type="entry name" value="PLP-dependent transferases"/>
    <property type="match status" value="1"/>
</dbReference>
<comment type="similarity">
    <text evidence="4 8">Belongs to the class-III pyridoxal-phosphate-dependent aminotransferase family. HemL subfamily.</text>
</comment>
<dbReference type="InterPro" id="IPR015422">
    <property type="entry name" value="PyrdxlP-dep_Trfase_small"/>
</dbReference>
<reference evidence="9 10" key="1">
    <citation type="submission" date="2021-01" db="EMBL/GenBank/DDBJ databases">
        <title>Sequencing the genomes of 1000 actinobacteria strains.</title>
        <authorList>
            <person name="Klenk H.-P."/>
        </authorList>
    </citation>
    <scope>NUCLEOTIDE SEQUENCE [LARGE SCALE GENOMIC DNA]</scope>
    <source>
        <strain evidence="9 10">DSM 13657</strain>
    </source>
</reference>
<evidence type="ECO:0000256" key="2">
    <source>
        <dbReference type="ARBA" id="ARBA00001933"/>
    </source>
</evidence>
<dbReference type="EC" id="5.4.3.8" evidence="8"/>
<dbReference type="InterPro" id="IPR004639">
    <property type="entry name" value="4pyrrol_synth_GluAld_NH2Trfase"/>
</dbReference>
<evidence type="ECO:0000256" key="1">
    <source>
        <dbReference type="ARBA" id="ARBA00001579"/>
    </source>
</evidence>
<dbReference type="InterPro" id="IPR015421">
    <property type="entry name" value="PyrdxlP-dep_Trfase_major"/>
</dbReference>
<keyword evidence="6 8" id="KW-0413">Isomerase</keyword>
<dbReference type="RefSeq" id="WP_204515493.1">
    <property type="nucleotide sequence ID" value="NZ_BAAAIM010000004.1"/>
</dbReference>